<dbReference type="Proteomes" id="UP000695000">
    <property type="component" value="Unplaced"/>
</dbReference>
<sequence length="157" mass="18524">MNSQFVEQIYTIMYIQHTKNWHKVQPEVGNYKWLSEKRPTITWMSSKDEYIIRHELKKLEDDQKVKVINQLLKWIEMDPNISSLKVPEKCIKLLNVAANNEAVKTANISRIASFRNSFRRTILPNKVSPMKVDLNRIANHPRTVTFNDKPTIYSIHC</sequence>
<keyword evidence="1" id="KW-1185">Reference proteome</keyword>
<dbReference type="GeneID" id="108566225"/>
<accession>A0ABM1N3V7</accession>
<evidence type="ECO:0000313" key="2">
    <source>
        <dbReference type="RefSeq" id="XP_017781507.1"/>
    </source>
</evidence>
<protein>
    <submittedName>
        <fullName evidence="2">Uncharacterized protein LOC108566225 isoform X1</fullName>
    </submittedName>
</protein>
<gene>
    <name evidence="2" type="primary">LOC108566225</name>
</gene>
<name>A0ABM1N3V7_NICVS</name>
<reference evidence="2" key="1">
    <citation type="submission" date="2025-08" db="UniProtKB">
        <authorList>
            <consortium name="RefSeq"/>
        </authorList>
    </citation>
    <scope>IDENTIFICATION</scope>
    <source>
        <tissue evidence="2">Whole Larva</tissue>
    </source>
</reference>
<evidence type="ECO:0000313" key="1">
    <source>
        <dbReference type="Proteomes" id="UP000695000"/>
    </source>
</evidence>
<organism evidence="1 2">
    <name type="scientific">Nicrophorus vespilloides</name>
    <name type="common">Boreal carrion beetle</name>
    <dbReference type="NCBI Taxonomy" id="110193"/>
    <lineage>
        <taxon>Eukaryota</taxon>
        <taxon>Metazoa</taxon>
        <taxon>Ecdysozoa</taxon>
        <taxon>Arthropoda</taxon>
        <taxon>Hexapoda</taxon>
        <taxon>Insecta</taxon>
        <taxon>Pterygota</taxon>
        <taxon>Neoptera</taxon>
        <taxon>Endopterygota</taxon>
        <taxon>Coleoptera</taxon>
        <taxon>Polyphaga</taxon>
        <taxon>Staphyliniformia</taxon>
        <taxon>Silphidae</taxon>
        <taxon>Nicrophorinae</taxon>
        <taxon>Nicrophorus</taxon>
    </lineage>
</organism>
<dbReference type="RefSeq" id="XP_017781507.1">
    <property type="nucleotide sequence ID" value="XM_017926018.1"/>
</dbReference>
<proteinExistence type="predicted"/>